<keyword evidence="3" id="KW-0349">Heme</keyword>
<organism evidence="11 12">
    <name type="scientific">Sulfuricurvum kujiense (strain ATCC BAA-921 / DSM 16994 / JCM 11577 / YK-1)</name>
    <dbReference type="NCBI Taxonomy" id="709032"/>
    <lineage>
        <taxon>Bacteria</taxon>
        <taxon>Pseudomonadati</taxon>
        <taxon>Campylobacterota</taxon>
        <taxon>Epsilonproteobacteria</taxon>
        <taxon>Campylobacterales</taxon>
        <taxon>Sulfurimonadaceae</taxon>
        <taxon>Sulfuricurvum</taxon>
    </lineage>
</organism>
<keyword evidence="2" id="KW-0004">4Fe-4S</keyword>
<feature type="domain" description="Nitrite/sulphite reductase 4Fe-4S" evidence="9">
    <location>
        <begin position="382"/>
        <end position="506"/>
    </location>
</feature>
<evidence type="ECO:0000256" key="8">
    <source>
        <dbReference type="SAM" id="Coils"/>
    </source>
</evidence>
<evidence type="ECO:0000256" key="1">
    <source>
        <dbReference type="ARBA" id="ARBA00010429"/>
    </source>
</evidence>
<dbReference type="SUPFAM" id="SSF55124">
    <property type="entry name" value="Nitrite/Sulfite reductase N-terminal domain-like"/>
    <property type="match status" value="2"/>
</dbReference>
<dbReference type="SUPFAM" id="SSF56014">
    <property type="entry name" value="Nitrite and sulphite reductase 4Fe-4S domain-like"/>
    <property type="match status" value="2"/>
</dbReference>
<dbReference type="KEGG" id="sku:Sulku_1384"/>
<keyword evidence="8" id="KW-0175">Coiled coil</keyword>
<evidence type="ECO:0000313" key="11">
    <source>
        <dbReference type="EMBL" id="ADR34046.1"/>
    </source>
</evidence>
<evidence type="ECO:0000256" key="5">
    <source>
        <dbReference type="ARBA" id="ARBA00023002"/>
    </source>
</evidence>
<dbReference type="PANTHER" id="PTHR32439">
    <property type="entry name" value="FERREDOXIN--NITRITE REDUCTASE, CHLOROPLASTIC"/>
    <property type="match status" value="1"/>
</dbReference>
<dbReference type="eggNOG" id="COG0155">
    <property type="taxonomic scope" value="Bacteria"/>
</dbReference>
<reference evidence="11 12" key="1">
    <citation type="journal article" date="2012" name="Stand. Genomic Sci.">
        <title>Complete genome sequence of the sulfur compounds oxidizing chemolithoautotroph Sulfuricurvum kujiense type strain (YK-1(T)).</title>
        <authorList>
            <person name="Han C."/>
            <person name="Kotsyurbenko O."/>
            <person name="Chertkov O."/>
            <person name="Held B."/>
            <person name="Lapidus A."/>
            <person name="Nolan M."/>
            <person name="Lucas S."/>
            <person name="Hammon N."/>
            <person name="Deshpande S."/>
            <person name="Cheng J.F."/>
            <person name="Tapia R."/>
            <person name="Goodwin L.A."/>
            <person name="Pitluck S."/>
            <person name="Liolios K."/>
            <person name="Pagani I."/>
            <person name="Ivanova N."/>
            <person name="Mavromatis K."/>
            <person name="Mikhailova N."/>
            <person name="Pati A."/>
            <person name="Chen A."/>
            <person name="Palaniappan K."/>
            <person name="Land M."/>
            <person name="Hauser L."/>
            <person name="Chang Y.J."/>
            <person name="Jeffries C.D."/>
            <person name="Brambilla E.M."/>
            <person name="Rohde M."/>
            <person name="Spring S."/>
            <person name="Sikorski J."/>
            <person name="Goker M."/>
            <person name="Woyke T."/>
            <person name="Bristow J."/>
            <person name="Eisen J.A."/>
            <person name="Markowitz V."/>
            <person name="Hugenholtz P."/>
            <person name="Kyrpides N.C."/>
            <person name="Klenk H.P."/>
            <person name="Detter J.C."/>
        </authorList>
    </citation>
    <scope>NUCLEOTIDE SEQUENCE [LARGE SCALE GENOMIC DNA]</scope>
    <source>
        <strain evidence="12">ATCC BAA-921 / DSM 16994 / JCM 11577 / YK-1</strain>
    </source>
</reference>
<dbReference type="AlphaFoldDB" id="E4TYQ5"/>
<dbReference type="Gene3D" id="3.30.413.10">
    <property type="entry name" value="Sulfite Reductase Hemoprotein, domain 1"/>
    <property type="match status" value="2"/>
</dbReference>
<sequence length="636" mass="71118">MTSLMQANEARSAKRHKTESIKDAFNATEAWERLIGYSKNGYASISDDDKDFVLKSFGIFDRPATPERFMLRVRIAGGALNVEQATALAYVAKTFGQDYIDLTTRQQIELRYLRIEDIPELYKRLEDVGLTGYQTGVDNFRNILIDPLDGLAMDNIIACRSILEDIQSLFLKNPDWITTLPRKFNIGINGSLSNRCNIFGQDFALSLAQKEGVYGFNLYLGGRVGSLAHTADMFVLPSEAPEVFEAVATLFKTYGFRDNRNKNRLKFLIEAVGMDEFRSAIEEYLGRPMAHAGESLTALEGGDHYGKIALKDGSFALYSAVPSGVFSGSDLYHAAEIARSQNGSIRLTIEQNLIVAGVHDEESALQSPLFVNYPNRPSPYMANLIACAGSEHCPFGVIPGKPDAITMSEYLAYTVPIEDAKIRLYWSACIKGCGVHGAGDLGFVGCKVAKGGKTMLGVDIFIGGTLSGEGGEGHLLLKGVILDEAKEYVAELMREYRDLKTDKENLERFIRRLQHRYSNYAIGFVMQWNRLMEQHSLEAKLRFNLKTHGGSHKEPDEIYHFGLALVHSMTKSKAYDVEDPFAEGKKPYLFDTASLDVSYRPYKEIIEKMLHPNPMLRYQVFTEIVSDIEKKLHENG</sequence>
<comment type="similarity">
    <text evidence="1">Belongs to the nitrite and sulfite reductase 4Fe-4S domain family.</text>
</comment>
<evidence type="ECO:0000256" key="7">
    <source>
        <dbReference type="ARBA" id="ARBA00023014"/>
    </source>
</evidence>
<dbReference type="InterPro" id="IPR051329">
    <property type="entry name" value="NIR_SIR_4Fe-4S"/>
</dbReference>
<dbReference type="Pfam" id="PF01077">
    <property type="entry name" value="NIR_SIR"/>
    <property type="match status" value="2"/>
</dbReference>
<evidence type="ECO:0000256" key="2">
    <source>
        <dbReference type="ARBA" id="ARBA00022485"/>
    </source>
</evidence>
<evidence type="ECO:0000259" key="9">
    <source>
        <dbReference type="Pfam" id="PF01077"/>
    </source>
</evidence>
<dbReference type="GO" id="GO:0016491">
    <property type="term" value="F:oxidoreductase activity"/>
    <property type="evidence" value="ECO:0007669"/>
    <property type="project" value="UniProtKB-KW"/>
</dbReference>
<dbReference type="GO" id="GO:0046872">
    <property type="term" value="F:metal ion binding"/>
    <property type="evidence" value="ECO:0007669"/>
    <property type="project" value="UniProtKB-KW"/>
</dbReference>
<keyword evidence="6" id="KW-0408">Iron</keyword>
<dbReference type="PANTHER" id="PTHR32439:SF0">
    <property type="entry name" value="FERREDOXIN--NITRITE REDUCTASE, CHLOROPLASTIC"/>
    <property type="match status" value="1"/>
</dbReference>
<dbReference type="InterPro" id="IPR005117">
    <property type="entry name" value="NiRdtase/SiRdtase_haem-b_fer"/>
</dbReference>
<dbReference type="HOGENOM" id="CLU_015667_2_3_7"/>
<feature type="domain" description="Nitrite/Sulfite reductase ferredoxin-like" evidence="10">
    <location>
        <begin position="310"/>
        <end position="362"/>
    </location>
</feature>
<feature type="domain" description="Nitrite/Sulfite reductase ferredoxin-like" evidence="10">
    <location>
        <begin position="66"/>
        <end position="127"/>
    </location>
</feature>
<dbReference type="InterPro" id="IPR006067">
    <property type="entry name" value="NO2/SO3_Rdtase_4Fe4S_dom"/>
</dbReference>
<evidence type="ECO:0000259" key="10">
    <source>
        <dbReference type="Pfam" id="PF03460"/>
    </source>
</evidence>
<keyword evidence="7" id="KW-0411">Iron-sulfur</keyword>
<dbReference type="RefSeq" id="WP_013460243.1">
    <property type="nucleotide sequence ID" value="NC_014762.1"/>
</dbReference>
<evidence type="ECO:0000256" key="4">
    <source>
        <dbReference type="ARBA" id="ARBA00022723"/>
    </source>
</evidence>
<dbReference type="STRING" id="709032.Sulku_1384"/>
<protein>
    <submittedName>
        <fullName evidence="11">Nitrite and sulphite reductase 4Fe-4S region</fullName>
    </submittedName>
</protein>
<dbReference type="EMBL" id="CP002355">
    <property type="protein sequence ID" value="ADR34046.1"/>
    <property type="molecule type" value="Genomic_DNA"/>
</dbReference>
<accession>E4TYQ5</accession>
<keyword evidence="4" id="KW-0479">Metal-binding</keyword>
<evidence type="ECO:0000256" key="6">
    <source>
        <dbReference type="ARBA" id="ARBA00023004"/>
    </source>
</evidence>
<dbReference type="InterPro" id="IPR036136">
    <property type="entry name" value="Nit/Sulf_reduc_fer-like_dom_sf"/>
</dbReference>
<evidence type="ECO:0000256" key="3">
    <source>
        <dbReference type="ARBA" id="ARBA00022617"/>
    </source>
</evidence>
<dbReference type="InterPro" id="IPR045854">
    <property type="entry name" value="NO2/SO3_Rdtase_4Fe4S_sf"/>
</dbReference>
<dbReference type="GO" id="GO:0051539">
    <property type="term" value="F:4 iron, 4 sulfur cluster binding"/>
    <property type="evidence" value="ECO:0007669"/>
    <property type="project" value="UniProtKB-KW"/>
</dbReference>
<keyword evidence="5" id="KW-0560">Oxidoreductase</keyword>
<evidence type="ECO:0000313" key="12">
    <source>
        <dbReference type="Proteomes" id="UP000008721"/>
    </source>
</evidence>
<keyword evidence="12" id="KW-1185">Reference proteome</keyword>
<dbReference type="GO" id="GO:0020037">
    <property type="term" value="F:heme binding"/>
    <property type="evidence" value="ECO:0007669"/>
    <property type="project" value="InterPro"/>
</dbReference>
<gene>
    <name evidence="11" type="ordered locus">Sulku_1384</name>
</gene>
<feature type="domain" description="Nitrite/sulphite reductase 4Fe-4S" evidence="9">
    <location>
        <begin position="137"/>
        <end position="288"/>
    </location>
</feature>
<name>E4TYQ5_SULKY</name>
<dbReference type="Proteomes" id="UP000008721">
    <property type="component" value="Chromosome"/>
</dbReference>
<dbReference type="Pfam" id="PF03460">
    <property type="entry name" value="NIR_SIR_ferr"/>
    <property type="match status" value="2"/>
</dbReference>
<dbReference type="Gene3D" id="3.90.480.20">
    <property type="match status" value="1"/>
</dbReference>
<feature type="coiled-coil region" evidence="8">
    <location>
        <begin position="482"/>
        <end position="516"/>
    </location>
</feature>
<proteinExistence type="inferred from homology"/>